<protein>
    <submittedName>
        <fullName evidence="1">Uncharacterized protein</fullName>
    </submittedName>
</protein>
<proteinExistence type="predicted"/>
<dbReference type="EMBL" id="VTPC01000493">
    <property type="protein sequence ID" value="KAF2905604.1"/>
    <property type="molecule type" value="Genomic_DNA"/>
</dbReference>
<name>A0A8K0DGZ4_IGNLU</name>
<reference evidence="1" key="1">
    <citation type="submission" date="2019-08" db="EMBL/GenBank/DDBJ databases">
        <title>The genome of the North American firefly Photinus pyralis.</title>
        <authorList>
            <consortium name="Photinus pyralis genome working group"/>
            <person name="Fallon T.R."/>
            <person name="Sander Lower S.E."/>
            <person name="Weng J.-K."/>
        </authorList>
    </citation>
    <scope>NUCLEOTIDE SEQUENCE</scope>
    <source>
        <strain evidence="1">TRF0915ILg1</strain>
        <tissue evidence="1">Whole body</tissue>
    </source>
</reference>
<gene>
    <name evidence="1" type="ORF">ILUMI_00581</name>
</gene>
<evidence type="ECO:0000313" key="2">
    <source>
        <dbReference type="Proteomes" id="UP000801492"/>
    </source>
</evidence>
<evidence type="ECO:0000313" key="1">
    <source>
        <dbReference type="EMBL" id="KAF2905604.1"/>
    </source>
</evidence>
<keyword evidence="2" id="KW-1185">Reference proteome</keyword>
<organism evidence="1 2">
    <name type="scientific">Ignelater luminosus</name>
    <name type="common">Cucubano</name>
    <name type="synonym">Pyrophorus luminosus</name>
    <dbReference type="NCBI Taxonomy" id="2038154"/>
    <lineage>
        <taxon>Eukaryota</taxon>
        <taxon>Metazoa</taxon>
        <taxon>Ecdysozoa</taxon>
        <taxon>Arthropoda</taxon>
        <taxon>Hexapoda</taxon>
        <taxon>Insecta</taxon>
        <taxon>Pterygota</taxon>
        <taxon>Neoptera</taxon>
        <taxon>Endopterygota</taxon>
        <taxon>Coleoptera</taxon>
        <taxon>Polyphaga</taxon>
        <taxon>Elateriformia</taxon>
        <taxon>Elateroidea</taxon>
        <taxon>Elateridae</taxon>
        <taxon>Agrypninae</taxon>
        <taxon>Pyrophorini</taxon>
        <taxon>Ignelater</taxon>
    </lineage>
</organism>
<dbReference type="AlphaFoldDB" id="A0A8K0DGZ4"/>
<dbReference type="Proteomes" id="UP000801492">
    <property type="component" value="Unassembled WGS sequence"/>
</dbReference>
<accession>A0A8K0DGZ4</accession>
<comment type="caution">
    <text evidence="1">The sequence shown here is derived from an EMBL/GenBank/DDBJ whole genome shotgun (WGS) entry which is preliminary data.</text>
</comment>
<dbReference type="OrthoDB" id="6801428at2759"/>
<sequence length="116" mass="13399">MPKVRSTVDKWIKSHPDLKYANKTLSCLACVKTEISVTSLNKKILKVFSRNEGFQTVSKIGKILSGENVEVERSLSKYKNILSERRRNLLVENIEKFLIVSCFDDEETVYFLKNLL</sequence>